<organism evidence="19 20">
    <name type="scientific">Candida theae</name>
    <dbReference type="NCBI Taxonomy" id="1198502"/>
    <lineage>
        <taxon>Eukaryota</taxon>
        <taxon>Fungi</taxon>
        <taxon>Dikarya</taxon>
        <taxon>Ascomycota</taxon>
        <taxon>Saccharomycotina</taxon>
        <taxon>Pichiomycetes</taxon>
        <taxon>Debaryomycetaceae</taxon>
        <taxon>Candida/Lodderomyces clade</taxon>
        <taxon>Candida</taxon>
    </lineage>
</organism>
<comment type="cofactor">
    <cofactor evidence="13">
        <name>FAD</name>
        <dbReference type="ChEBI" id="CHEBI:57692"/>
    </cofactor>
    <text evidence="13">Binds 1 FAD per subunit.</text>
</comment>
<feature type="binding site" evidence="13">
    <location>
        <position position="335"/>
    </location>
    <ligand>
        <name>NAD(+)</name>
        <dbReference type="ChEBI" id="CHEBI:57540"/>
    </ligand>
</feature>
<feature type="binding site" evidence="13">
    <location>
        <begin position="245"/>
        <end position="252"/>
    </location>
    <ligand>
        <name>NAD(+)</name>
        <dbReference type="ChEBI" id="CHEBI:57540"/>
    </ligand>
</feature>
<keyword evidence="16" id="KW-0963">Cytoplasm</keyword>
<dbReference type="GeneID" id="76149704"/>
<comment type="caution">
    <text evidence="19">The sequence shown here is derived from an EMBL/GenBank/DDBJ whole genome shotgun (WGS) entry which is preliminary data.</text>
</comment>
<evidence type="ECO:0000313" key="20">
    <source>
        <dbReference type="Proteomes" id="UP001204833"/>
    </source>
</evidence>
<dbReference type="GO" id="GO:0006749">
    <property type="term" value="P:glutathione metabolic process"/>
    <property type="evidence" value="ECO:0007669"/>
    <property type="project" value="InterPro"/>
</dbReference>
<dbReference type="GO" id="GO:0004362">
    <property type="term" value="F:glutathione-disulfide reductase (NADPH) activity"/>
    <property type="evidence" value="ECO:0007669"/>
    <property type="project" value="UniProtKB-EC"/>
</dbReference>
<dbReference type="InterPro" id="IPR004099">
    <property type="entry name" value="Pyr_nucl-diS_OxRdtase_dimer"/>
</dbReference>
<dbReference type="EC" id="1.8.1.7" evidence="3 16"/>
<dbReference type="GO" id="GO:0045454">
    <property type="term" value="P:cell redox homeostasis"/>
    <property type="evidence" value="ECO:0007669"/>
    <property type="project" value="InterPro"/>
</dbReference>
<dbReference type="FunFam" id="3.30.390.30:FF:000003">
    <property type="entry name" value="Glutathione reductase"/>
    <property type="match status" value="1"/>
</dbReference>
<accession>A0AAD5BHB6</accession>
<keyword evidence="6 13" id="KW-0274">FAD</keyword>
<proteinExistence type="inferred from homology"/>
<comment type="catalytic activity">
    <reaction evidence="10 16">
        <text>2 glutathione + NADP(+) = glutathione disulfide + NADPH + H(+)</text>
        <dbReference type="Rhea" id="RHEA:11740"/>
        <dbReference type="ChEBI" id="CHEBI:15378"/>
        <dbReference type="ChEBI" id="CHEBI:57783"/>
        <dbReference type="ChEBI" id="CHEBI:57925"/>
        <dbReference type="ChEBI" id="CHEBI:58297"/>
        <dbReference type="ChEBI" id="CHEBI:58349"/>
        <dbReference type="EC" id="1.8.1.7"/>
    </reaction>
</comment>
<dbReference type="Gene3D" id="3.30.390.30">
    <property type="match status" value="1"/>
</dbReference>
<evidence type="ECO:0000256" key="2">
    <source>
        <dbReference type="ARBA" id="ARBA00011738"/>
    </source>
</evidence>
<evidence type="ECO:0000256" key="9">
    <source>
        <dbReference type="ARBA" id="ARBA00023284"/>
    </source>
</evidence>
<keyword evidence="9 15" id="KW-0676">Redox-active center</keyword>
<evidence type="ECO:0000256" key="3">
    <source>
        <dbReference type="ARBA" id="ARBA00012607"/>
    </source>
</evidence>
<keyword evidence="13" id="KW-0520">NAD</keyword>
<dbReference type="InterPro" id="IPR046952">
    <property type="entry name" value="GSHR/TRXR-like"/>
</dbReference>
<evidence type="ECO:0000256" key="6">
    <source>
        <dbReference type="ARBA" id="ARBA00022827"/>
    </source>
</evidence>
<evidence type="ECO:0000256" key="5">
    <source>
        <dbReference type="ARBA" id="ARBA00022630"/>
    </source>
</evidence>
<dbReference type="GO" id="GO:0005739">
    <property type="term" value="C:mitochondrion"/>
    <property type="evidence" value="ECO:0007669"/>
    <property type="project" value="TreeGrafter"/>
</dbReference>
<dbReference type="PRINTS" id="PR00411">
    <property type="entry name" value="PNDRDTASEI"/>
</dbReference>
<dbReference type="GO" id="GO:0050660">
    <property type="term" value="F:flavin adenine dinucleotide binding"/>
    <property type="evidence" value="ECO:0007669"/>
    <property type="project" value="InterPro"/>
</dbReference>
<feature type="binding site" evidence="13">
    <location>
        <position position="90"/>
    </location>
    <ligand>
        <name>FAD</name>
        <dbReference type="ChEBI" id="CHEBI:57692"/>
    </ligand>
</feature>
<evidence type="ECO:0000256" key="4">
    <source>
        <dbReference type="ARBA" id="ARBA00017111"/>
    </source>
</evidence>
<evidence type="ECO:0000313" key="19">
    <source>
        <dbReference type="EMBL" id="KAI5961711.1"/>
    </source>
</evidence>
<evidence type="ECO:0000256" key="16">
    <source>
        <dbReference type="RuleBase" id="RU365016"/>
    </source>
</evidence>
<dbReference type="RefSeq" id="XP_051609894.1">
    <property type="nucleotide sequence ID" value="XM_051750872.1"/>
</dbReference>
<evidence type="ECO:0000256" key="13">
    <source>
        <dbReference type="PIRSR" id="PIRSR000350-3"/>
    </source>
</evidence>
<evidence type="ECO:0000256" key="15">
    <source>
        <dbReference type="RuleBase" id="RU003691"/>
    </source>
</evidence>
<comment type="subunit">
    <text evidence="2">Homodimer.</text>
</comment>
<keyword evidence="13" id="KW-0547">Nucleotide-binding</keyword>
<dbReference type="Pfam" id="PF02852">
    <property type="entry name" value="Pyr_redox_dim"/>
    <property type="match status" value="1"/>
</dbReference>
<evidence type="ECO:0000256" key="12">
    <source>
        <dbReference type="PIRSR" id="PIRSR000350-2"/>
    </source>
</evidence>
<dbReference type="AlphaFoldDB" id="A0AAD5BHB6"/>
<dbReference type="InterPro" id="IPR036188">
    <property type="entry name" value="FAD/NAD-bd_sf"/>
</dbReference>
<comment type="subcellular location">
    <subcellularLocation>
        <location evidence="16">Cytoplasm</location>
    </subcellularLocation>
</comment>
<reference evidence="19 20" key="1">
    <citation type="journal article" date="2022" name="DNA Res.">
        <title>Genome analysis of five recently described species of the CUG-Ser clade uncovers Candida theae as a new hybrid lineage with pathogenic potential in the Candida parapsilosis species complex.</title>
        <authorList>
            <person name="Mixao V."/>
            <person name="Del Olmo V."/>
            <person name="Hegedusova E."/>
            <person name="Saus E."/>
            <person name="Pryszcz L."/>
            <person name="Cillingova A."/>
            <person name="Nosek J."/>
            <person name="Gabaldon T."/>
        </authorList>
    </citation>
    <scope>NUCLEOTIDE SEQUENCE [LARGE SCALE GENOMIC DNA]</scope>
    <source>
        <strain evidence="19 20">CBS 12239</strain>
    </source>
</reference>
<keyword evidence="20" id="KW-1185">Reference proteome</keyword>
<keyword evidence="5 15" id="KW-0285">Flavoprotein</keyword>
<dbReference type="InterPro" id="IPR023753">
    <property type="entry name" value="FAD/NAD-binding_dom"/>
</dbReference>
<feature type="active site" description="Proton acceptor" evidence="12">
    <location>
        <position position="516"/>
    </location>
</feature>
<keyword evidence="16" id="KW-0521">NADP</keyword>
<dbReference type="SUPFAM" id="SSF51905">
    <property type="entry name" value="FAD/NAD(P)-binding domain"/>
    <property type="match status" value="1"/>
</dbReference>
<evidence type="ECO:0000259" key="18">
    <source>
        <dbReference type="Pfam" id="PF07992"/>
    </source>
</evidence>
<dbReference type="FunFam" id="3.50.50.60:FF:000235">
    <property type="entry name" value="Glutathione reductase"/>
    <property type="match status" value="1"/>
</dbReference>
<dbReference type="Gene3D" id="3.50.50.60">
    <property type="entry name" value="FAD/NAD(P)-binding domain"/>
    <property type="match status" value="2"/>
</dbReference>
<evidence type="ECO:0000256" key="10">
    <source>
        <dbReference type="ARBA" id="ARBA00049142"/>
    </source>
</evidence>
<dbReference type="GO" id="GO:0034599">
    <property type="term" value="P:cellular response to oxidative stress"/>
    <property type="evidence" value="ECO:0007669"/>
    <property type="project" value="TreeGrafter"/>
</dbReference>
<evidence type="ECO:0000259" key="17">
    <source>
        <dbReference type="Pfam" id="PF02852"/>
    </source>
</evidence>
<evidence type="ECO:0000256" key="14">
    <source>
        <dbReference type="PIRSR" id="PIRSR000350-4"/>
    </source>
</evidence>
<dbReference type="EMBL" id="JAIHNG010000072">
    <property type="protein sequence ID" value="KAI5961711.1"/>
    <property type="molecule type" value="Genomic_DNA"/>
</dbReference>
<dbReference type="PIRSF" id="PIRSF000350">
    <property type="entry name" value="Mercury_reductase_MerA"/>
    <property type="match status" value="1"/>
</dbReference>
<dbReference type="PANTHER" id="PTHR42737">
    <property type="entry name" value="GLUTATHIONE REDUCTASE"/>
    <property type="match status" value="1"/>
</dbReference>
<dbReference type="Proteomes" id="UP001204833">
    <property type="component" value="Unassembled WGS sequence"/>
</dbReference>
<dbReference type="PROSITE" id="PS00076">
    <property type="entry name" value="PYRIDINE_REDOX_1"/>
    <property type="match status" value="1"/>
</dbReference>
<name>A0AAD5BHB6_9ASCO</name>
<evidence type="ECO:0000256" key="11">
    <source>
        <dbReference type="ARBA" id="ARBA00056905"/>
    </source>
</evidence>
<feature type="domain" description="Pyridine nucleotide-disulphide oxidoreductase dimerisation" evidence="17">
    <location>
        <begin position="413"/>
        <end position="526"/>
    </location>
</feature>
<dbReference type="NCBIfam" id="TIGR01421">
    <property type="entry name" value="gluta_reduc_1"/>
    <property type="match status" value="1"/>
</dbReference>
<keyword evidence="8" id="KW-1015">Disulfide bond</keyword>
<dbReference type="InterPro" id="IPR012999">
    <property type="entry name" value="Pyr_OxRdtase_I_AS"/>
</dbReference>
<dbReference type="Pfam" id="PF07992">
    <property type="entry name" value="Pyr_redox_2"/>
    <property type="match status" value="1"/>
</dbReference>
<dbReference type="InterPro" id="IPR006322">
    <property type="entry name" value="Glutathione_Rdtase_euk/bac"/>
</dbReference>
<dbReference type="PRINTS" id="PR00368">
    <property type="entry name" value="FADPNR"/>
</dbReference>
<evidence type="ECO:0000256" key="7">
    <source>
        <dbReference type="ARBA" id="ARBA00023002"/>
    </source>
</evidence>
<evidence type="ECO:0000256" key="1">
    <source>
        <dbReference type="ARBA" id="ARBA00007532"/>
    </source>
</evidence>
<dbReference type="GO" id="GO:0050661">
    <property type="term" value="F:NADP binding"/>
    <property type="evidence" value="ECO:0007669"/>
    <property type="project" value="InterPro"/>
</dbReference>
<feature type="disulfide bond" description="Redox-active" evidence="14">
    <location>
        <begin position="81"/>
        <end position="86"/>
    </location>
</feature>
<comment type="similarity">
    <text evidence="1 15">Belongs to the class-I pyridine nucleotide-disulfide oxidoreductase family.</text>
</comment>
<dbReference type="InterPro" id="IPR016156">
    <property type="entry name" value="FAD/NAD-linked_Rdtase_dimer_sf"/>
</dbReference>
<sequence length="527" mass="57233">MLNKHILTSSTQRLSQLNRQLSTSITKMAPTPTSSSSPLKNFDYLVIGGGSGGVASARRAAKYGAKVLLIEAKLNKLGGTCVNVGCVPKKVMWYAADLAHKKHDLYPYKLSKEPQSTQWGDFDWAGFKSKRDAYVHRLNGIYENNLKREKVDYVFGFAQFVNESGDVEVTLTGDQKLPFLEEAEAEADGKEYKKGDKLVFSGDKILLATGGTPIVPPKVEGSDLGITSDGFFALEHQPKRVAIVGAGYIGVELSGVFNALGTHVDFVIRGDTVLRSFDDIIQNTITDYYTDKLGINIIKQSGGVVKVEGEKNGTKKVTLGNGSVLEVDELVWTVGRKSLAGYGLDKVGVKLDSNLKVVVDKYQVTTNPKIFSLGDLIDEAELTPVAIAAGRRLSNRLFGGDQFKDDHLDYNNIPSAIFSHPEAGSIGLTSKQAIDKYGESNVKIYNSKFNAMYYAMMDSDKDKAPTAYRIVCAGPEEKVVGLHIVGDNSGEILQGFGVAIKMGATKKDFDNCVAIHPTSAEELVTMT</sequence>
<gene>
    <name evidence="19" type="ORF">KGF57_001645</name>
</gene>
<evidence type="ECO:0000256" key="8">
    <source>
        <dbReference type="ARBA" id="ARBA00023157"/>
    </source>
</evidence>
<feature type="domain" description="FAD/NAD(P)-binding" evidence="18">
    <location>
        <begin position="42"/>
        <end position="390"/>
    </location>
</feature>
<dbReference type="NCBIfam" id="NF004776">
    <property type="entry name" value="PRK06116.1"/>
    <property type="match status" value="1"/>
</dbReference>
<keyword evidence="7 15" id="KW-0560">Oxidoreductase</keyword>
<dbReference type="SUPFAM" id="SSF55424">
    <property type="entry name" value="FAD/NAD-linked reductases, dimerisation (C-terminal) domain"/>
    <property type="match status" value="1"/>
</dbReference>
<dbReference type="PANTHER" id="PTHR42737:SF2">
    <property type="entry name" value="GLUTATHIONE REDUCTASE"/>
    <property type="match status" value="1"/>
</dbReference>
<comment type="function">
    <text evidence="11 16">Catalyzes the reduction of glutathione disulfide (GSSG) to reduced glutathione (GSH). Constitutes the major mechanism to maintain a high GSH:GSSG ratio in the cytosol.</text>
</comment>
<dbReference type="GO" id="GO:0005829">
    <property type="term" value="C:cytosol"/>
    <property type="evidence" value="ECO:0007669"/>
    <property type="project" value="TreeGrafter"/>
</dbReference>
<feature type="binding site" evidence="13">
    <location>
        <position position="375"/>
    </location>
    <ligand>
        <name>FAD</name>
        <dbReference type="ChEBI" id="CHEBI:57692"/>
    </ligand>
</feature>
<dbReference type="InterPro" id="IPR001100">
    <property type="entry name" value="Pyr_nuc-diS_OxRdtase"/>
</dbReference>
<protein>
    <recommendedName>
        <fullName evidence="4 16">Glutathione reductase</fullName>
        <ecNumber evidence="3 16">1.8.1.7</ecNumber>
    </recommendedName>
</protein>